<dbReference type="SUPFAM" id="SSF88659">
    <property type="entry name" value="Sigma3 and sigma4 domains of RNA polymerase sigma factors"/>
    <property type="match status" value="1"/>
</dbReference>
<dbReference type="AlphaFoldDB" id="A0A2A4GF98"/>
<dbReference type="InterPro" id="IPR036388">
    <property type="entry name" value="WH-like_DNA-bd_sf"/>
</dbReference>
<gene>
    <name evidence="4" type="ORF">B7P33_05230</name>
</gene>
<dbReference type="InterPro" id="IPR013325">
    <property type="entry name" value="RNA_pol_sigma_r2"/>
</dbReference>
<dbReference type="NCBIfam" id="TIGR02937">
    <property type="entry name" value="sigma70-ECF"/>
    <property type="match status" value="1"/>
</dbReference>
<dbReference type="Pfam" id="PF08281">
    <property type="entry name" value="Sigma70_r4_2"/>
    <property type="match status" value="1"/>
</dbReference>
<dbReference type="Pfam" id="PF04542">
    <property type="entry name" value="Sigma70_r2"/>
    <property type="match status" value="1"/>
</dbReference>
<dbReference type="SUPFAM" id="SSF88946">
    <property type="entry name" value="Sigma2 domain of RNA polymerase sigma factors"/>
    <property type="match status" value="1"/>
</dbReference>
<evidence type="ECO:0000313" key="4">
    <source>
        <dbReference type="EMBL" id="PCE66694.1"/>
    </source>
</evidence>
<dbReference type="SUPFAM" id="SSF48452">
    <property type="entry name" value="TPR-like"/>
    <property type="match status" value="1"/>
</dbReference>
<protein>
    <recommendedName>
        <fullName evidence="6">RNA polymerase subunit sigma-24</fullName>
    </recommendedName>
</protein>
<dbReference type="Proteomes" id="UP000219559">
    <property type="component" value="Unassembled WGS sequence"/>
</dbReference>
<dbReference type="InterPro" id="IPR013249">
    <property type="entry name" value="RNA_pol_sigma70_r4_t2"/>
</dbReference>
<sequence>MVAVLVQIFGNAHLNLAEDVVQEALISALETWKYKGMPDNPKAWLYRAAKNKAIDILRKEKRVHAFDFSDPERQLLDSGYTMKNTVERYWETDKIQDDFLGMMYACCHPKLSEANQMTFILKTLCGFSTKEIARAFLTTEETISKRLFRSKSYFRKSEKAPKIPSAKNLGQRTHTVLQTIYLIYNEGYQSTHHKVAIRKDLIGQALYLCKTLIDHPKTQLPEAYALMALMCFHTARFPARTDAQGHPVLLQDQDRSLWDREMIEMGRHFIHRSAPKGEVSHFNIEAAIAHEHCIAATYEATNWKNIRVLYDALLQNGYDPILFLNRAVVIMEIEGPEKALVELQSKDLGKDLGKYPLYHIILGDLYQKTGQTQQARASFELALNHSQSESEKLFIQKKNANL</sequence>
<keyword evidence="5" id="KW-1185">Reference proteome</keyword>
<dbReference type="InterPro" id="IPR014284">
    <property type="entry name" value="RNA_pol_sigma-70_dom"/>
</dbReference>
<name>A0A2A4GF98_9FLAO</name>
<feature type="domain" description="DUF6596" evidence="3">
    <location>
        <begin position="172"/>
        <end position="274"/>
    </location>
</feature>
<feature type="domain" description="RNA polymerase sigma-70 region 2" evidence="1">
    <location>
        <begin position="16"/>
        <end position="62"/>
    </location>
</feature>
<evidence type="ECO:0000259" key="1">
    <source>
        <dbReference type="Pfam" id="PF04542"/>
    </source>
</evidence>
<evidence type="ECO:0000259" key="2">
    <source>
        <dbReference type="Pfam" id="PF08281"/>
    </source>
</evidence>
<dbReference type="InterPro" id="IPR046531">
    <property type="entry name" value="DUF6596"/>
</dbReference>
<accession>A0A2A4GF98</accession>
<evidence type="ECO:0008006" key="6">
    <source>
        <dbReference type="Google" id="ProtNLM"/>
    </source>
</evidence>
<dbReference type="PANTHER" id="PTHR47756:SF2">
    <property type="entry name" value="BLL6612 PROTEIN"/>
    <property type="match status" value="1"/>
</dbReference>
<dbReference type="Pfam" id="PF20239">
    <property type="entry name" value="DUF6596"/>
    <property type="match status" value="1"/>
</dbReference>
<comment type="caution">
    <text evidence="4">The sequence shown here is derived from an EMBL/GenBank/DDBJ whole genome shotgun (WGS) entry which is preliminary data.</text>
</comment>
<dbReference type="GO" id="GO:0003677">
    <property type="term" value="F:DNA binding"/>
    <property type="evidence" value="ECO:0007669"/>
    <property type="project" value="InterPro"/>
</dbReference>
<dbReference type="GO" id="GO:0006352">
    <property type="term" value="P:DNA-templated transcription initiation"/>
    <property type="evidence" value="ECO:0007669"/>
    <property type="project" value="InterPro"/>
</dbReference>
<dbReference type="PANTHER" id="PTHR47756">
    <property type="entry name" value="BLL6612 PROTEIN-RELATED"/>
    <property type="match status" value="1"/>
</dbReference>
<organism evidence="4 5">
    <name type="scientific">Sediminicola luteus</name>
    <dbReference type="NCBI Taxonomy" id="319238"/>
    <lineage>
        <taxon>Bacteria</taxon>
        <taxon>Pseudomonadati</taxon>
        <taxon>Bacteroidota</taxon>
        <taxon>Flavobacteriia</taxon>
        <taxon>Flavobacteriales</taxon>
        <taxon>Flavobacteriaceae</taxon>
        <taxon>Sediminicola</taxon>
    </lineage>
</organism>
<dbReference type="GO" id="GO:0016987">
    <property type="term" value="F:sigma factor activity"/>
    <property type="evidence" value="ECO:0007669"/>
    <property type="project" value="InterPro"/>
</dbReference>
<evidence type="ECO:0000259" key="3">
    <source>
        <dbReference type="Pfam" id="PF20239"/>
    </source>
</evidence>
<dbReference type="EMBL" id="NBWU01000001">
    <property type="protein sequence ID" value="PCE66694.1"/>
    <property type="molecule type" value="Genomic_DNA"/>
</dbReference>
<reference evidence="4 5" key="1">
    <citation type="submission" date="2017-04" db="EMBL/GenBank/DDBJ databases">
        <title>A new member of the family Flavobacteriaceae isolated from ascidians.</title>
        <authorList>
            <person name="Chen L."/>
        </authorList>
    </citation>
    <scope>NUCLEOTIDE SEQUENCE [LARGE SCALE GENOMIC DNA]</scope>
    <source>
        <strain evidence="4 5">HQA918</strain>
    </source>
</reference>
<dbReference type="InterPro" id="IPR013324">
    <property type="entry name" value="RNA_pol_sigma_r3/r4-like"/>
</dbReference>
<evidence type="ECO:0000313" key="5">
    <source>
        <dbReference type="Proteomes" id="UP000219559"/>
    </source>
</evidence>
<dbReference type="InterPro" id="IPR007627">
    <property type="entry name" value="RNA_pol_sigma70_r2"/>
</dbReference>
<dbReference type="Gene3D" id="1.10.10.10">
    <property type="entry name" value="Winged helix-like DNA-binding domain superfamily/Winged helix DNA-binding domain"/>
    <property type="match status" value="1"/>
</dbReference>
<feature type="domain" description="RNA polymerase sigma factor 70 region 4 type 2" evidence="2">
    <location>
        <begin position="104"/>
        <end position="151"/>
    </location>
</feature>
<proteinExistence type="predicted"/>
<dbReference type="Gene3D" id="1.10.1740.10">
    <property type="match status" value="1"/>
</dbReference>
<dbReference type="InterPro" id="IPR011990">
    <property type="entry name" value="TPR-like_helical_dom_sf"/>
</dbReference>